<keyword evidence="3" id="KW-1185">Reference proteome</keyword>
<dbReference type="AlphaFoldDB" id="A0A0U1DIY1"/>
<dbReference type="RefSeq" id="WP_085239980.1">
    <property type="nucleotide sequence ID" value="NZ_CTEC01000002.1"/>
</dbReference>
<dbReference type="Gene3D" id="1.10.10.10">
    <property type="entry name" value="Winged helix-like DNA-binding domain superfamily/Winged helix DNA-binding domain"/>
    <property type="match status" value="1"/>
</dbReference>
<dbReference type="InterPro" id="IPR036390">
    <property type="entry name" value="WH_DNA-bd_sf"/>
</dbReference>
<protein>
    <submittedName>
        <fullName evidence="2">MarR family transcriptional regulator</fullName>
    </submittedName>
</protein>
<evidence type="ECO:0000313" key="2">
    <source>
        <dbReference type="EMBL" id="CQD16787.1"/>
    </source>
</evidence>
<dbReference type="SUPFAM" id="SSF46785">
    <property type="entry name" value="Winged helix' DNA-binding domain"/>
    <property type="match status" value="1"/>
</dbReference>
<gene>
    <name evidence="2" type="ORF">BN000_03573</name>
</gene>
<feature type="domain" description="HTH marR-type" evidence="1">
    <location>
        <begin position="1"/>
        <end position="129"/>
    </location>
</feature>
<evidence type="ECO:0000259" key="1">
    <source>
        <dbReference type="PROSITE" id="PS50995"/>
    </source>
</evidence>
<dbReference type="SMART" id="SM00347">
    <property type="entry name" value="HTH_MARR"/>
    <property type="match status" value="1"/>
</dbReference>
<name>A0A0U1DIY1_9MYCO</name>
<dbReference type="OrthoDB" id="8635520at2"/>
<accession>A0A0U1DIY1</accession>
<dbReference type="PROSITE" id="PS50995">
    <property type="entry name" value="HTH_MARR_2"/>
    <property type="match status" value="1"/>
</dbReference>
<organism evidence="2 3">
    <name type="scientific">Mycobacterium europaeum</name>
    <dbReference type="NCBI Taxonomy" id="761804"/>
    <lineage>
        <taxon>Bacteria</taxon>
        <taxon>Bacillati</taxon>
        <taxon>Actinomycetota</taxon>
        <taxon>Actinomycetes</taxon>
        <taxon>Mycobacteriales</taxon>
        <taxon>Mycobacteriaceae</taxon>
        <taxon>Mycobacterium</taxon>
        <taxon>Mycobacterium simiae complex</taxon>
    </lineage>
</organism>
<dbReference type="InterPro" id="IPR000835">
    <property type="entry name" value="HTH_MarR-typ"/>
</dbReference>
<dbReference type="InterPro" id="IPR039422">
    <property type="entry name" value="MarR/SlyA-like"/>
</dbReference>
<dbReference type="Pfam" id="PF01047">
    <property type="entry name" value="MarR"/>
    <property type="match status" value="1"/>
</dbReference>
<dbReference type="GO" id="GO:0003700">
    <property type="term" value="F:DNA-binding transcription factor activity"/>
    <property type="evidence" value="ECO:0007669"/>
    <property type="project" value="InterPro"/>
</dbReference>
<dbReference type="GO" id="GO:0006950">
    <property type="term" value="P:response to stress"/>
    <property type="evidence" value="ECO:0007669"/>
    <property type="project" value="TreeGrafter"/>
</dbReference>
<dbReference type="Proteomes" id="UP000199601">
    <property type="component" value="Unassembled WGS sequence"/>
</dbReference>
<dbReference type="PANTHER" id="PTHR33164">
    <property type="entry name" value="TRANSCRIPTIONAL REGULATOR, MARR FAMILY"/>
    <property type="match status" value="1"/>
</dbReference>
<reference evidence="3" key="1">
    <citation type="submission" date="2015-03" db="EMBL/GenBank/DDBJ databases">
        <authorList>
            <person name="Urmite Genomes"/>
        </authorList>
    </citation>
    <scope>NUCLEOTIDE SEQUENCE [LARGE SCALE GENOMIC DNA]</scope>
    <source>
        <strain evidence="3">CSUR P1344</strain>
    </source>
</reference>
<proteinExistence type="predicted"/>
<dbReference type="EMBL" id="CTEC01000002">
    <property type="protein sequence ID" value="CQD16787.1"/>
    <property type="molecule type" value="Genomic_DNA"/>
</dbReference>
<dbReference type="InterPro" id="IPR036388">
    <property type="entry name" value="WH-like_DNA-bd_sf"/>
</dbReference>
<dbReference type="PANTHER" id="PTHR33164:SF99">
    <property type="entry name" value="MARR FAMILY REGULATORY PROTEIN"/>
    <property type="match status" value="1"/>
</dbReference>
<evidence type="ECO:0000313" key="3">
    <source>
        <dbReference type="Proteomes" id="UP000199601"/>
    </source>
</evidence>
<sequence>MRVQLRMNYEMNRQLQADSGLSLSDYDVLVALSADRDAAMRVSDLAAQIGWERSRLSHQLRRMEGRGLTRRRPSAEDGRTTLVLITPSGRRALAEAAPGHVDLVRSLFFDPLPENLIAPLTAALEHIHVNLDHNSSLPPATR</sequence>